<dbReference type="AlphaFoldDB" id="A0A3B3ZGE0"/>
<proteinExistence type="predicted"/>
<feature type="compositionally biased region" description="Polar residues" evidence="2">
    <location>
        <begin position="210"/>
        <end position="220"/>
    </location>
</feature>
<feature type="region of interest" description="Disordered" evidence="2">
    <location>
        <begin position="349"/>
        <end position="427"/>
    </location>
</feature>
<dbReference type="GO" id="GO:0005886">
    <property type="term" value="C:plasma membrane"/>
    <property type="evidence" value="ECO:0007669"/>
    <property type="project" value="TreeGrafter"/>
</dbReference>
<dbReference type="Ensembl" id="ENSPMGT00000003861.1">
    <property type="protein sequence ID" value="ENSPMGP00000003634.1"/>
    <property type="gene ID" value="ENSPMGG00000003126.1"/>
</dbReference>
<feature type="region of interest" description="Disordered" evidence="2">
    <location>
        <begin position="473"/>
        <end position="497"/>
    </location>
</feature>
<feature type="region of interest" description="Disordered" evidence="2">
    <location>
        <begin position="31"/>
        <end position="262"/>
    </location>
</feature>
<name>A0A3B3ZGE0_9GOBI</name>
<dbReference type="Pfam" id="PF15235">
    <property type="entry name" value="GRIN_C"/>
    <property type="match status" value="1"/>
</dbReference>
<evidence type="ECO:0000256" key="2">
    <source>
        <dbReference type="SAM" id="MobiDB-lite"/>
    </source>
</evidence>
<feature type="domain" description="G protein-regulated inducer of neurite outgrowth C-terminal" evidence="3">
    <location>
        <begin position="387"/>
        <end position="513"/>
    </location>
</feature>
<feature type="compositionally biased region" description="Polar residues" evidence="2">
    <location>
        <begin position="169"/>
        <end position="183"/>
    </location>
</feature>
<reference evidence="4" key="1">
    <citation type="submission" date="2025-08" db="UniProtKB">
        <authorList>
            <consortium name="Ensembl"/>
        </authorList>
    </citation>
    <scope>IDENTIFICATION</scope>
</reference>
<protein>
    <recommendedName>
        <fullName evidence="3">G protein-regulated inducer of neurite outgrowth C-terminal domain-containing protein</fullName>
    </recommendedName>
</protein>
<accession>A0A3B3ZGE0</accession>
<evidence type="ECO:0000259" key="3">
    <source>
        <dbReference type="Pfam" id="PF15235"/>
    </source>
</evidence>
<keyword evidence="5" id="KW-1185">Reference proteome</keyword>
<dbReference type="GO" id="GO:0031175">
    <property type="term" value="P:neuron projection development"/>
    <property type="evidence" value="ECO:0007669"/>
    <property type="project" value="TreeGrafter"/>
</dbReference>
<sequence length="518" mass="55338">MGTNPKRTVTVQMVPQLAAVDTLGNKESNANWTKESALTPLCPDPILTSPDHKSDTPSMDAANINTSISATKSDGTVGTDKPTNGSAGEAVVREKQHPPDLSCDGKDANANMTKIKSSPVDTQINDCTVKDTEEVKKEISAGKNVSSQNGNADIRNTDTATRDELISSLPKQNLESPLPTKNETTVPPKTSSEESTTTSSQVTSSSHTSAAPNQLANNPSLPAAVKEGPAPSPDRKSYSEASTMTSEPPPTPPVQRRDREVQAVAHTCTRGVCTSPSLLPHVPRSSIDAEVGAGSLVPTSAATDSDKLTVEAELCPRQSGSDLGAKPKDGSATLCNTQPVYQINIEHSKHKDGQASNQKANADAPSSKSEGSQEKGKVNAQARTADTTKTEASTSKEASKEMSKAVSKEDSKKSDEEDTQKDKGVQDVVWDEQGMTWEVYGASVDPESLGFAIQIHLQSKIKEQERKLIAQASIRKSISDSPQRRKNKRRQGNFFRSMLQNVRRPNCCARPTPSSVLD</sequence>
<evidence type="ECO:0000313" key="4">
    <source>
        <dbReference type="Ensembl" id="ENSPMGP00000003634.1"/>
    </source>
</evidence>
<dbReference type="InterPro" id="IPR026646">
    <property type="entry name" value="GPRIN2-like/GPRIN3"/>
</dbReference>
<feature type="compositionally biased region" description="Basic and acidic residues" evidence="2">
    <location>
        <begin position="91"/>
        <end position="107"/>
    </location>
</feature>
<evidence type="ECO:0000313" key="5">
    <source>
        <dbReference type="Proteomes" id="UP000261520"/>
    </source>
</evidence>
<feature type="compositionally biased region" description="Polar residues" evidence="2">
    <location>
        <begin position="63"/>
        <end position="86"/>
    </location>
</feature>
<dbReference type="InterPro" id="IPR032745">
    <property type="entry name" value="GRIN_C"/>
</dbReference>
<comment type="function">
    <text evidence="1">May be involved in neurite outgrowth.</text>
</comment>
<organism evidence="4 5">
    <name type="scientific">Periophthalmus magnuspinnatus</name>
    <dbReference type="NCBI Taxonomy" id="409849"/>
    <lineage>
        <taxon>Eukaryota</taxon>
        <taxon>Metazoa</taxon>
        <taxon>Chordata</taxon>
        <taxon>Craniata</taxon>
        <taxon>Vertebrata</taxon>
        <taxon>Euteleostomi</taxon>
        <taxon>Actinopterygii</taxon>
        <taxon>Neopterygii</taxon>
        <taxon>Teleostei</taxon>
        <taxon>Neoteleostei</taxon>
        <taxon>Acanthomorphata</taxon>
        <taxon>Gobiaria</taxon>
        <taxon>Gobiiformes</taxon>
        <taxon>Gobioidei</taxon>
        <taxon>Gobiidae</taxon>
        <taxon>Oxudercinae</taxon>
        <taxon>Periophthalmus</taxon>
    </lineage>
</organism>
<evidence type="ECO:0000256" key="1">
    <source>
        <dbReference type="ARBA" id="ARBA00002358"/>
    </source>
</evidence>
<feature type="compositionally biased region" description="Polar residues" evidence="2">
    <location>
        <begin position="381"/>
        <end position="396"/>
    </location>
</feature>
<feature type="compositionally biased region" description="Polar residues" evidence="2">
    <location>
        <begin position="110"/>
        <end position="126"/>
    </location>
</feature>
<feature type="compositionally biased region" description="Basic and acidic residues" evidence="2">
    <location>
        <begin position="397"/>
        <end position="425"/>
    </location>
</feature>
<dbReference type="Proteomes" id="UP000261520">
    <property type="component" value="Unplaced"/>
</dbReference>
<dbReference type="PANTHER" id="PTHR15718:SF6">
    <property type="entry name" value="G PROTEIN-REGULATED INDUCER OF NEURITE OUTGROWTH 3"/>
    <property type="match status" value="1"/>
</dbReference>
<dbReference type="PANTHER" id="PTHR15718">
    <property type="entry name" value="G PROTEIN-REGULATED INDUCER OF NEURITE OUTGROWTH C-TERMINAL DOMAIN-CONTAINING PROTEIN"/>
    <property type="match status" value="1"/>
</dbReference>
<feature type="compositionally biased region" description="Low complexity" evidence="2">
    <location>
        <begin position="184"/>
        <end position="209"/>
    </location>
</feature>
<reference evidence="4" key="2">
    <citation type="submission" date="2025-09" db="UniProtKB">
        <authorList>
            <consortium name="Ensembl"/>
        </authorList>
    </citation>
    <scope>IDENTIFICATION</scope>
</reference>
<feature type="compositionally biased region" description="Basic and acidic residues" evidence="2">
    <location>
        <begin position="128"/>
        <end position="140"/>
    </location>
</feature>